<gene>
    <name evidence="4" type="ORF">Z520_09839</name>
</gene>
<dbReference type="InterPro" id="IPR011009">
    <property type="entry name" value="Kinase-like_dom_sf"/>
</dbReference>
<dbReference type="STRING" id="1442371.A0A0D2KCN4"/>
<evidence type="ECO:0000256" key="1">
    <source>
        <dbReference type="PROSITE-ProRule" id="PRU10141"/>
    </source>
</evidence>
<evidence type="ECO:0000313" key="5">
    <source>
        <dbReference type="Proteomes" id="UP000053411"/>
    </source>
</evidence>
<dbReference type="Pfam" id="PF00069">
    <property type="entry name" value="Pkinase"/>
    <property type="match status" value="1"/>
</dbReference>
<dbReference type="OrthoDB" id="1046782at2759"/>
<dbReference type="PROSITE" id="PS00107">
    <property type="entry name" value="PROTEIN_KINASE_ATP"/>
    <property type="match status" value="1"/>
</dbReference>
<organism evidence="4 5">
    <name type="scientific">Fonsecaea multimorphosa CBS 102226</name>
    <dbReference type="NCBI Taxonomy" id="1442371"/>
    <lineage>
        <taxon>Eukaryota</taxon>
        <taxon>Fungi</taxon>
        <taxon>Dikarya</taxon>
        <taxon>Ascomycota</taxon>
        <taxon>Pezizomycotina</taxon>
        <taxon>Eurotiomycetes</taxon>
        <taxon>Chaetothyriomycetidae</taxon>
        <taxon>Chaetothyriales</taxon>
        <taxon>Herpotrichiellaceae</taxon>
        <taxon>Fonsecaea</taxon>
    </lineage>
</organism>
<dbReference type="EMBL" id="KN848087">
    <property type="protein sequence ID" value="KIX94453.1"/>
    <property type="molecule type" value="Genomic_DNA"/>
</dbReference>
<dbReference type="VEuPathDB" id="FungiDB:Z520_09839"/>
<dbReference type="InterPro" id="IPR000719">
    <property type="entry name" value="Prot_kinase_dom"/>
</dbReference>
<dbReference type="PROSITE" id="PS50011">
    <property type="entry name" value="PROTEIN_KINASE_DOM"/>
    <property type="match status" value="1"/>
</dbReference>
<dbReference type="InterPro" id="IPR017441">
    <property type="entry name" value="Protein_kinase_ATP_BS"/>
</dbReference>
<keyword evidence="5" id="KW-1185">Reference proteome</keyword>
<dbReference type="CDD" id="cd00180">
    <property type="entry name" value="PKc"/>
    <property type="match status" value="1"/>
</dbReference>
<dbReference type="Gene3D" id="1.10.510.10">
    <property type="entry name" value="Transferase(Phosphotransferase) domain 1"/>
    <property type="match status" value="1"/>
</dbReference>
<dbReference type="RefSeq" id="XP_016628576.1">
    <property type="nucleotide sequence ID" value="XM_016780333.1"/>
</dbReference>
<dbReference type="PANTHER" id="PTHR24359">
    <property type="entry name" value="SERINE/THREONINE-PROTEIN KINASE SBK1"/>
    <property type="match status" value="1"/>
</dbReference>
<evidence type="ECO:0000313" key="4">
    <source>
        <dbReference type="EMBL" id="KIX94453.1"/>
    </source>
</evidence>
<keyword evidence="1" id="KW-0547">Nucleotide-binding</keyword>
<dbReference type="SMART" id="SM00220">
    <property type="entry name" value="S_TKc"/>
    <property type="match status" value="1"/>
</dbReference>
<feature type="domain" description="Protein kinase" evidence="3">
    <location>
        <begin position="366"/>
        <end position="697"/>
    </location>
</feature>
<sequence>MIQNTTGNETKPPVAEVPTFLLHRPTFPTVLEDNRAPTSLSTFLRPGFTPGQFLSSSRSPAPSVVTEDLTKEIMPHKIRVKVMLTWDGQGDDWNDENDFGQFPWIDEENYGELLPTDMIDKRREKSEALKGKEVFYRHGSCRISASPELTIDYHCILEDAEVLTLADKAIPLVCGFIHYHPRRKFSLQIYWEFGYARLRPEPDAGVKGNRTFRGMIKTELGKKQKRNYRGQEYISRRDQAVFQRYEVVHDLVFLDKSLDLDPAGREKFVREIIQRPALKLLLTCVFVGHNMAYLHHLLDVHKCDDDNLPGQRDDGPIECRLFYCNDQVNEIVRDKARFYVRKVEEYFQYHRLEEGEVMPLRPTLPNSGLKSLGNGFSGTVYEVSIDSAHHYLTGDPLCSFALKKFPAERTVQFGREIMMLKILADHPNPYIVPYITSWTQSEDHYILYEAARYNLKTFMRNVEPVAFTKHEILWFLRQLQGLALAIHDVHNVTNPTKSDPDPKVLAFSGCHHDIKPENILVFEKVPGSHPRFKVGDFGSGSFNPPANPGEHSRVTEETKGTLTYYAPDKDRKGVVSRPFDMWALGCVYLELMCWMFRFFESSESGESGFSTARFNCTAADDNNRTDTFWDKYWTPQRGFEYKLKSVVVEVMAELRDVWCAGMPAFQDILTAISKLLEIQADDRWEAVKLKSAMMQTVQQAEELLTDYPDFYSSRYEANCKAERQRKAPATLHHEEDFTGLGSVSAAALAVPDGDSTQEGDGARAKRRLSLTDSGDEARAKRRLSLSDSAFEAPALSVE</sequence>
<feature type="region of interest" description="Disordered" evidence="2">
    <location>
        <begin position="751"/>
        <end position="783"/>
    </location>
</feature>
<dbReference type="SUPFAM" id="SSF56112">
    <property type="entry name" value="Protein kinase-like (PK-like)"/>
    <property type="match status" value="1"/>
</dbReference>
<reference evidence="4 5" key="1">
    <citation type="submission" date="2015-01" db="EMBL/GenBank/DDBJ databases">
        <title>The Genome Sequence of Fonsecaea multimorphosa CBS 102226.</title>
        <authorList>
            <consortium name="The Broad Institute Genomics Platform"/>
            <person name="Cuomo C."/>
            <person name="de Hoog S."/>
            <person name="Gorbushina A."/>
            <person name="Stielow B."/>
            <person name="Teixiera M."/>
            <person name="Abouelleil A."/>
            <person name="Chapman S.B."/>
            <person name="Priest M."/>
            <person name="Young S.K."/>
            <person name="Wortman J."/>
            <person name="Nusbaum C."/>
            <person name="Birren B."/>
        </authorList>
    </citation>
    <scope>NUCLEOTIDE SEQUENCE [LARGE SCALE GENOMIC DNA]</scope>
    <source>
        <strain evidence="4 5">CBS 102226</strain>
    </source>
</reference>
<name>A0A0D2KCN4_9EURO</name>
<protein>
    <recommendedName>
        <fullName evidence="3">Protein kinase domain-containing protein</fullName>
    </recommendedName>
</protein>
<dbReference type="GO" id="GO:0004674">
    <property type="term" value="F:protein serine/threonine kinase activity"/>
    <property type="evidence" value="ECO:0007669"/>
    <property type="project" value="TreeGrafter"/>
</dbReference>
<keyword evidence="1" id="KW-0067">ATP-binding</keyword>
<proteinExistence type="predicted"/>
<accession>A0A0D2KCN4</accession>
<evidence type="ECO:0000256" key="2">
    <source>
        <dbReference type="SAM" id="MobiDB-lite"/>
    </source>
</evidence>
<dbReference type="AlphaFoldDB" id="A0A0D2KCN4"/>
<dbReference type="PANTHER" id="PTHR24359:SF37">
    <property type="entry name" value="PROTEIN KINASE DOMAIN-CONTAINING PROTEIN"/>
    <property type="match status" value="1"/>
</dbReference>
<evidence type="ECO:0000259" key="3">
    <source>
        <dbReference type="PROSITE" id="PS50011"/>
    </source>
</evidence>
<dbReference type="GO" id="GO:0005524">
    <property type="term" value="F:ATP binding"/>
    <property type="evidence" value="ECO:0007669"/>
    <property type="project" value="UniProtKB-UniRule"/>
</dbReference>
<dbReference type="GeneID" id="27715585"/>
<feature type="binding site" evidence="1">
    <location>
        <position position="403"/>
    </location>
    <ligand>
        <name>ATP</name>
        <dbReference type="ChEBI" id="CHEBI:30616"/>
    </ligand>
</feature>
<dbReference type="Proteomes" id="UP000053411">
    <property type="component" value="Unassembled WGS sequence"/>
</dbReference>